<evidence type="ECO:0000256" key="3">
    <source>
        <dbReference type="ARBA" id="ARBA00018484"/>
    </source>
</evidence>
<comment type="caution">
    <text evidence="11">The sequence shown here is derived from an EMBL/GenBank/DDBJ whole genome shotgun (WGS) entry which is preliminary data.</text>
</comment>
<keyword evidence="12" id="KW-1185">Reference proteome</keyword>
<dbReference type="Proteomes" id="UP001595710">
    <property type="component" value="Unassembled WGS sequence"/>
</dbReference>
<evidence type="ECO:0000256" key="7">
    <source>
        <dbReference type="ARBA" id="ARBA00022801"/>
    </source>
</evidence>
<protein>
    <recommendedName>
        <fullName evidence="3">Protein phosphatase CheZ</fullName>
    </recommendedName>
    <alternativeName>
        <fullName evidence="9">Chemotaxis protein CheZ</fullName>
    </alternativeName>
</protein>
<keyword evidence="8" id="KW-0904">Protein phosphatase</keyword>
<evidence type="ECO:0000256" key="8">
    <source>
        <dbReference type="ARBA" id="ARBA00022912"/>
    </source>
</evidence>
<comment type="subcellular location">
    <subcellularLocation>
        <location evidence="1">Cytoplasm</location>
    </subcellularLocation>
</comment>
<evidence type="ECO:0000313" key="11">
    <source>
        <dbReference type="EMBL" id="MFC3702209.1"/>
    </source>
</evidence>
<evidence type="ECO:0000256" key="2">
    <source>
        <dbReference type="ARBA" id="ARBA00005908"/>
    </source>
</evidence>
<evidence type="ECO:0000256" key="9">
    <source>
        <dbReference type="ARBA" id="ARBA00029599"/>
    </source>
</evidence>
<dbReference type="PANTHER" id="PTHR43693:SF1">
    <property type="entry name" value="PROTEIN PHOSPHATASE CHEZ"/>
    <property type="match status" value="1"/>
</dbReference>
<evidence type="ECO:0000256" key="4">
    <source>
        <dbReference type="ARBA" id="ARBA00022490"/>
    </source>
</evidence>
<dbReference type="PANTHER" id="PTHR43693">
    <property type="entry name" value="PROTEIN PHOSPHATASE CHEZ"/>
    <property type="match status" value="1"/>
</dbReference>
<dbReference type="EMBL" id="JBHRYN010000012">
    <property type="protein sequence ID" value="MFC3702209.1"/>
    <property type="molecule type" value="Genomic_DNA"/>
</dbReference>
<dbReference type="InterPro" id="IPR050992">
    <property type="entry name" value="CheZ_family_phosphatases"/>
</dbReference>
<proteinExistence type="inferred from homology"/>
<gene>
    <name evidence="11" type="ORF">ACFOND_11185</name>
</gene>
<accession>A0ABV7WTM3</accession>
<dbReference type="Gene3D" id="1.10.287.500">
    <property type="entry name" value="Helix hairpin bin"/>
    <property type="match status" value="1"/>
</dbReference>
<name>A0ABV7WTM3_9GAMM</name>
<reference evidence="12" key="1">
    <citation type="journal article" date="2019" name="Int. J. Syst. Evol. Microbiol.">
        <title>The Global Catalogue of Microorganisms (GCM) 10K type strain sequencing project: providing services to taxonomists for standard genome sequencing and annotation.</title>
        <authorList>
            <consortium name="The Broad Institute Genomics Platform"/>
            <consortium name="The Broad Institute Genome Sequencing Center for Infectious Disease"/>
            <person name="Wu L."/>
            <person name="Ma J."/>
        </authorList>
    </citation>
    <scope>NUCLEOTIDE SEQUENCE [LARGE SCALE GENOMIC DNA]</scope>
    <source>
        <strain evidence="12">CECT 8288</strain>
    </source>
</reference>
<sequence>MSEIEHDSNEFEELLKAKAPELMQHVEAGNIELAVNVLEQLQQARMPDIGSDYDLVSALKEKALVLHDKIEDGELEEAMTTLQEMQTVRDRGLYQEVGKLTRALHSAITNFHIDGDDEVDHNDITNMSEATDRLSYVMKLTDRAANKTLDLVEDSLPVADALKDEASSLKAEWERLVQREMTPDEFRGLYWRLDEFFKRLDDDTQKLSGNMTEILMAQDFQDLTGQVITKVTGLVKEVETSLVDLVFMASQVEQITGMVTKGEESKSMVDKDMKGHGPQINSENDEEVMGSQDDVDDLLSSLGF</sequence>
<evidence type="ECO:0000256" key="1">
    <source>
        <dbReference type="ARBA" id="ARBA00004496"/>
    </source>
</evidence>
<keyword evidence="5" id="KW-0145">Chemotaxis</keyword>
<evidence type="ECO:0000256" key="10">
    <source>
        <dbReference type="SAM" id="MobiDB-lite"/>
    </source>
</evidence>
<dbReference type="RefSeq" id="WP_290281472.1">
    <property type="nucleotide sequence ID" value="NZ_JAUFQI010000001.1"/>
</dbReference>
<organism evidence="11 12">
    <name type="scientific">Reinekea marina</name>
    <dbReference type="NCBI Taxonomy" id="1310421"/>
    <lineage>
        <taxon>Bacteria</taxon>
        <taxon>Pseudomonadati</taxon>
        <taxon>Pseudomonadota</taxon>
        <taxon>Gammaproteobacteria</taxon>
        <taxon>Oceanospirillales</taxon>
        <taxon>Saccharospirillaceae</taxon>
        <taxon>Reinekea</taxon>
    </lineage>
</organism>
<dbReference type="InterPro" id="IPR007439">
    <property type="entry name" value="Chemotax_Pase_CheZ"/>
</dbReference>
<comment type="similarity">
    <text evidence="2">Belongs to the CheZ family.</text>
</comment>
<evidence type="ECO:0000256" key="6">
    <source>
        <dbReference type="ARBA" id="ARBA00022779"/>
    </source>
</evidence>
<evidence type="ECO:0000313" key="12">
    <source>
        <dbReference type="Proteomes" id="UP001595710"/>
    </source>
</evidence>
<evidence type="ECO:0000256" key="5">
    <source>
        <dbReference type="ARBA" id="ARBA00022500"/>
    </source>
</evidence>
<dbReference type="SUPFAM" id="SSF75708">
    <property type="entry name" value="Chemotaxis phosphatase CheZ"/>
    <property type="match status" value="1"/>
</dbReference>
<feature type="compositionally biased region" description="Acidic residues" evidence="10">
    <location>
        <begin position="283"/>
        <end position="297"/>
    </location>
</feature>
<feature type="region of interest" description="Disordered" evidence="10">
    <location>
        <begin position="262"/>
        <end position="304"/>
    </location>
</feature>
<keyword evidence="6" id="KW-0283">Flagellar rotation</keyword>
<feature type="compositionally biased region" description="Basic and acidic residues" evidence="10">
    <location>
        <begin position="262"/>
        <end position="275"/>
    </location>
</feature>
<keyword evidence="4" id="KW-0963">Cytoplasm</keyword>
<keyword evidence="7" id="KW-0378">Hydrolase</keyword>
<dbReference type="Pfam" id="PF04344">
    <property type="entry name" value="CheZ"/>
    <property type="match status" value="1"/>
</dbReference>